<accession>A0A7C9GWL6</accession>
<dbReference type="AlphaFoldDB" id="A0A7C9GWL6"/>
<dbReference type="Pfam" id="PF00155">
    <property type="entry name" value="Aminotran_1_2"/>
    <property type="match status" value="1"/>
</dbReference>
<reference evidence="9 10" key="1">
    <citation type="submission" date="2019-09" db="EMBL/GenBank/DDBJ databases">
        <title>Polymorphobacter sp. isolated from a lake in China.</title>
        <authorList>
            <person name="Liu Z."/>
        </authorList>
    </citation>
    <scope>NUCLEOTIDE SEQUENCE [LARGE SCALE GENOMIC DNA]</scope>
    <source>
        <strain evidence="9 10">D40P</strain>
    </source>
</reference>
<dbReference type="InterPro" id="IPR015421">
    <property type="entry name" value="PyrdxlP-dep_Trfase_major"/>
</dbReference>
<comment type="catalytic activity">
    <reaction evidence="6">
        <text>L-aspartate + 2-oxoglutarate = oxaloacetate + L-glutamate</text>
        <dbReference type="Rhea" id="RHEA:21824"/>
        <dbReference type="ChEBI" id="CHEBI:16452"/>
        <dbReference type="ChEBI" id="CHEBI:16810"/>
        <dbReference type="ChEBI" id="CHEBI:29985"/>
        <dbReference type="ChEBI" id="CHEBI:29991"/>
        <dbReference type="EC" id="2.6.1.1"/>
    </reaction>
</comment>
<evidence type="ECO:0000256" key="4">
    <source>
        <dbReference type="ARBA" id="ARBA00022679"/>
    </source>
</evidence>
<dbReference type="SUPFAM" id="SSF53383">
    <property type="entry name" value="PLP-dependent transferases"/>
    <property type="match status" value="1"/>
</dbReference>
<comment type="cofactor">
    <cofactor evidence="1 7">
        <name>pyridoxal 5'-phosphate</name>
        <dbReference type="ChEBI" id="CHEBI:597326"/>
    </cofactor>
</comment>
<evidence type="ECO:0000313" key="9">
    <source>
        <dbReference type="EMBL" id="MQT16654.1"/>
    </source>
</evidence>
<dbReference type="PANTHER" id="PTHR46383">
    <property type="entry name" value="ASPARTATE AMINOTRANSFERASE"/>
    <property type="match status" value="1"/>
</dbReference>
<dbReference type="EMBL" id="WIOL01000002">
    <property type="protein sequence ID" value="MQT16654.1"/>
    <property type="molecule type" value="Genomic_DNA"/>
</dbReference>
<dbReference type="Gene3D" id="3.40.640.10">
    <property type="entry name" value="Type I PLP-dependent aspartate aminotransferase-like (Major domain)"/>
    <property type="match status" value="1"/>
</dbReference>
<keyword evidence="3 7" id="KW-0032">Aminotransferase</keyword>
<feature type="domain" description="Aminotransferase class I/classII large" evidence="8">
    <location>
        <begin position="55"/>
        <end position="387"/>
    </location>
</feature>
<gene>
    <name evidence="9" type="ORF">F3168_05190</name>
</gene>
<comment type="caution">
    <text evidence="9">The sequence shown here is derived from an EMBL/GenBank/DDBJ whole genome shotgun (WGS) entry which is preliminary data.</text>
</comment>
<evidence type="ECO:0000256" key="6">
    <source>
        <dbReference type="ARBA" id="ARBA00049185"/>
    </source>
</evidence>
<evidence type="ECO:0000313" key="10">
    <source>
        <dbReference type="Proteomes" id="UP000481327"/>
    </source>
</evidence>
<evidence type="ECO:0000256" key="1">
    <source>
        <dbReference type="ARBA" id="ARBA00001933"/>
    </source>
</evidence>
<evidence type="ECO:0000256" key="5">
    <source>
        <dbReference type="ARBA" id="ARBA00022898"/>
    </source>
</evidence>
<dbReference type="OrthoDB" id="9804407at2"/>
<evidence type="ECO:0000256" key="2">
    <source>
        <dbReference type="ARBA" id="ARBA00007441"/>
    </source>
</evidence>
<dbReference type="InterPro" id="IPR004838">
    <property type="entry name" value="NHTrfase_class1_PyrdxlP-BS"/>
</dbReference>
<name>A0A7C9GWL6_9SPHN</name>
<keyword evidence="4 7" id="KW-0808">Transferase</keyword>
<sequence>MTTVAIDPAREAPCNAAPRAPCNPAPVAPFHAMAISRAAHRLSVEGRPVFHMEFGQPSTGAPPRAIAAAHARLDSEAGGYWESPALRERIAALYRDRHGLAIDADRILLTCGASPALALAIAGLFCPGDRIAFVRPGYVAYRNAVAALGRVPVEIGADATTRYQIDARHIEALDEAPAGLIVASPANPTGSMIDAAGLAALAATAARRGVRIIADEIYHGLDYGAPAHSMLEFDPDAIVINSFSKYWSMPGWRLGWIVAPPGTADHLRAYVGSLYLTPPTLSQHAALVAMDETDVLEGYRETYRRNRAHLLDTLPQLGLGRIAPPDGAFYIWADVGDYTRDSMAFCQKLLAETGVAIAPGIDFDPVEGHHFVRFSFAVSEDRAQAAMVRFGDWLGRQARPYAKNTRRSTPS</sequence>
<proteinExistence type="inferred from homology"/>
<evidence type="ECO:0000256" key="7">
    <source>
        <dbReference type="RuleBase" id="RU000481"/>
    </source>
</evidence>
<keyword evidence="5" id="KW-0663">Pyridoxal phosphate</keyword>
<evidence type="ECO:0000259" key="8">
    <source>
        <dbReference type="Pfam" id="PF00155"/>
    </source>
</evidence>
<dbReference type="CDD" id="cd00609">
    <property type="entry name" value="AAT_like"/>
    <property type="match status" value="1"/>
</dbReference>
<comment type="similarity">
    <text evidence="2 7">Belongs to the class-I pyridoxal-phosphate-dependent aminotransferase family.</text>
</comment>
<dbReference type="PROSITE" id="PS00105">
    <property type="entry name" value="AA_TRANSFER_CLASS_1"/>
    <property type="match status" value="1"/>
</dbReference>
<dbReference type="InterPro" id="IPR004839">
    <property type="entry name" value="Aminotransferase_I/II_large"/>
</dbReference>
<dbReference type="PANTHER" id="PTHR46383:SF2">
    <property type="entry name" value="AMINOTRANSFERASE"/>
    <property type="match status" value="1"/>
</dbReference>
<dbReference type="InterPro" id="IPR015424">
    <property type="entry name" value="PyrdxlP-dep_Trfase"/>
</dbReference>
<dbReference type="EC" id="2.6.1.-" evidence="7"/>
<dbReference type="GO" id="GO:0004069">
    <property type="term" value="F:L-aspartate:2-oxoglutarate aminotransferase activity"/>
    <property type="evidence" value="ECO:0007669"/>
    <property type="project" value="UniProtKB-EC"/>
</dbReference>
<evidence type="ECO:0000256" key="3">
    <source>
        <dbReference type="ARBA" id="ARBA00022576"/>
    </source>
</evidence>
<dbReference type="Proteomes" id="UP000481327">
    <property type="component" value="Unassembled WGS sequence"/>
</dbReference>
<dbReference type="GO" id="GO:0006520">
    <property type="term" value="P:amino acid metabolic process"/>
    <property type="evidence" value="ECO:0007669"/>
    <property type="project" value="InterPro"/>
</dbReference>
<organism evidence="9 10">
    <name type="scientific">Sandarakinorhabdus fusca</name>
    <dbReference type="NCBI Taxonomy" id="1439888"/>
    <lineage>
        <taxon>Bacteria</taxon>
        <taxon>Pseudomonadati</taxon>
        <taxon>Pseudomonadota</taxon>
        <taxon>Alphaproteobacteria</taxon>
        <taxon>Sphingomonadales</taxon>
        <taxon>Sphingosinicellaceae</taxon>
        <taxon>Sandarakinorhabdus</taxon>
    </lineage>
</organism>
<protein>
    <recommendedName>
        <fullName evidence="7">Aminotransferase</fullName>
        <ecNumber evidence="7">2.6.1.-</ecNumber>
    </recommendedName>
</protein>
<dbReference type="GO" id="GO:0030170">
    <property type="term" value="F:pyridoxal phosphate binding"/>
    <property type="evidence" value="ECO:0007669"/>
    <property type="project" value="InterPro"/>
</dbReference>
<keyword evidence="10" id="KW-1185">Reference proteome</keyword>
<dbReference type="InterPro" id="IPR050596">
    <property type="entry name" value="AspAT/PAT-like"/>
</dbReference>